<name>A0A0H2KIQ5_9MICO</name>
<sequence>MALEPAVVTAPSASPRVRRLPERGVLVELPASADEVEADPTGLPAVEPVPGWRRWAWAVAFVPTVALLVYQRLASGRGWPVPDAVVVVATLGLLVTALLALVRYQDDRVVAGLARGRDALLAAPVRATGTLVLPGAGAVDSATGTAEGTAAGGAPASATSTGTAGPSVVRATLVVTTASGARTARPARVVVPDGTAGPRPGDPVAVWHAADDTDATGVLLVRYHRAWADDLAAALLALADDALPEAPATDPAEDDRGENPENPADPRPAAE</sequence>
<feature type="region of interest" description="Disordered" evidence="1">
    <location>
        <begin position="143"/>
        <end position="163"/>
    </location>
</feature>
<evidence type="ECO:0000256" key="1">
    <source>
        <dbReference type="SAM" id="MobiDB-lite"/>
    </source>
</evidence>
<dbReference type="STRING" id="264251.FB00_17005"/>
<keyword evidence="2" id="KW-0472">Membrane</keyword>
<keyword evidence="2" id="KW-0812">Transmembrane</keyword>
<protein>
    <submittedName>
        <fullName evidence="3">Uncharacterized protein</fullName>
    </submittedName>
</protein>
<accession>A0A0H2KIQ5</accession>
<feature type="transmembrane region" description="Helical" evidence="2">
    <location>
        <begin position="85"/>
        <end position="104"/>
    </location>
</feature>
<keyword evidence="2" id="KW-1133">Transmembrane helix</keyword>
<feature type="region of interest" description="Disordered" evidence="1">
    <location>
        <begin position="244"/>
        <end position="271"/>
    </location>
</feature>
<proteinExistence type="predicted"/>
<comment type="caution">
    <text evidence="3">The sequence shown here is derived from an EMBL/GenBank/DDBJ whole genome shotgun (WGS) entry which is preliminary data.</text>
</comment>
<evidence type="ECO:0000313" key="3">
    <source>
        <dbReference type="EMBL" id="KLN33535.1"/>
    </source>
</evidence>
<evidence type="ECO:0000256" key="2">
    <source>
        <dbReference type="SAM" id="Phobius"/>
    </source>
</evidence>
<reference evidence="3 4" key="1">
    <citation type="submission" date="2014-05" db="EMBL/GenBank/DDBJ databases">
        <title>Cellulosimicrobium funkei U11 genome.</title>
        <authorList>
            <person name="Hu C."/>
            <person name="Gong Y."/>
            <person name="Wan W."/>
            <person name="Jiang M."/>
        </authorList>
    </citation>
    <scope>NUCLEOTIDE SEQUENCE [LARGE SCALE GENOMIC DNA]</scope>
    <source>
        <strain evidence="3 4">U11</strain>
    </source>
</reference>
<dbReference type="EMBL" id="JNBQ01000031">
    <property type="protein sequence ID" value="KLN33535.1"/>
    <property type="molecule type" value="Genomic_DNA"/>
</dbReference>
<dbReference type="AlphaFoldDB" id="A0A0H2KIQ5"/>
<evidence type="ECO:0000313" key="4">
    <source>
        <dbReference type="Proteomes" id="UP000035265"/>
    </source>
</evidence>
<feature type="transmembrane region" description="Helical" evidence="2">
    <location>
        <begin position="55"/>
        <end position="73"/>
    </location>
</feature>
<keyword evidence="4" id="KW-1185">Reference proteome</keyword>
<organism evidence="3 4">
    <name type="scientific">Cellulosimicrobium funkei</name>
    <dbReference type="NCBI Taxonomy" id="264251"/>
    <lineage>
        <taxon>Bacteria</taxon>
        <taxon>Bacillati</taxon>
        <taxon>Actinomycetota</taxon>
        <taxon>Actinomycetes</taxon>
        <taxon>Micrococcales</taxon>
        <taxon>Promicromonosporaceae</taxon>
        <taxon>Cellulosimicrobium</taxon>
    </lineage>
</organism>
<dbReference type="Proteomes" id="UP000035265">
    <property type="component" value="Unassembled WGS sequence"/>
</dbReference>
<gene>
    <name evidence="3" type="ORF">FB00_17005</name>
</gene>